<dbReference type="EC" id="4.1.2.27" evidence="14"/>
<accession>A0AAV6TVU2</accession>
<comment type="caution">
    <text evidence="19">The sequence shown here is derived from an EMBL/GenBank/DDBJ whole genome shotgun (WGS) entry which is preliminary data.</text>
</comment>
<keyword evidence="11 18" id="KW-0472">Membrane</keyword>
<dbReference type="Gene3D" id="3.40.640.10">
    <property type="entry name" value="Type I PLP-dependent aspartate aminotransferase-like (Major domain)"/>
    <property type="match status" value="1"/>
</dbReference>
<proteinExistence type="inferred from homology"/>
<evidence type="ECO:0000256" key="14">
    <source>
        <dbReference type="ARBA" id="ARBA00038965"/>
    </source>
</evidence>
<organism evidence="19 20">
    <name type="scientific">Oedothorax gibbosus</name>
    <dbReference type="NCBI Taxonomy" id="931172"/>
    <lineage>
        <taxon>Eukaryota</taxon>
        <taxon>Metazoa</taxon>
        <taxon>Ecdysozoa</taxon>
        <taxon>Arthropoda</taxon>
        <taxon>Chelicerata</taxon>
        <taxon>Arachnida</taxon>
        <taxon>Araneae</taxon>
        <taxon>Araneomorphae</taxon>
        <taxon>Entelegynae</taxon>
        <taxon>Araneoidea</taxon>
        <taxon>Linyphiidae</taxon>
        <taxon>Erigoninae</taxon>
        <taxon>Oedothorax</taxon>
    </lineage>
</organism>
<evidence type="ECO:0000256" key="1">
    <source>
        <dbReference type="ARBA" id="ARBA00001933"/>
    </source>
</evidence>
<dbReference type="Proteomes" id="UP000827092">
    <property type="component" value="Unassembled WGS sequence"/>
</dbReference>
<evidence type="ECO:0000256" key="18">
    <source>
        <dbReference type="SAM" id="Phobius"/>
    </source>
</evidence>
<feature type="transmembrane region" description="Helical" evidence="18">
    <location>
        <begin position="30"/>
        <end position="49"/>
    </location>
</feature>
<evidence type="ECO:0000256" key="16">
    <source>
        <dbReference type="PIRSR" id="PIRSR602129-50"/>
    </source>
</evidence>
<sequence length="552" mass="62169">MSTSFNFTESVEPMKKYVNALCDGREPWEIIAITLFTTCFIFLFNRFMLNFFDEGFMPVLWYYLRKMPYVKQTVQKRLKSTTDMIEKELHKGLENKVFLKTLPRSSWKSDGILKEIDKYLSYGKYSWKDGYVSGAVYSGNNEELYDLMQHVYRKTAYTNPLHPDVFPGIRIMEAEIIQMVAELYNAKEAIGAVTSGGTESIFLVCKAYRDYAKFERGIKKPNMVIPVTAHAAFEKAAQMLKIKVKQIHLDPQSMKVNVNAMKNAIDGNTCMLVGSAPNFPHGCIDNIEKIAMVGSKYNIPVHVDACLGGFLLPFMKQAGFPLAPFDFTVKGVTSISLDTHKYAFAPKGTSVLLYRDKKHRHYQFSVQTDWPGGIYGTPNLSGSRSGGLVATCWASLLYHGEDAYVEATKKIISVTKYVEKRLREIDGIFIIGKPEVSVLSLGSKIFDIYRLSSALTEMGWNLNILQFPPGFHICFTLQHTYAGVADKFLADVKKCTVEILKDPVSKTTGTAAIYGMAQQIPDRSLVSEIVWAYLDAVYSIKEEHTEENGAAK</sequence>
<dbReference type="Gene3D" id="3.90.1150.10">
    <property type="entry name" value="Aspartate Aminotransferase, domain 1"/>
    <property type="match status" value="1"/>
</dbReference>
<dbReference type="AlphaFoldDB" id="A0AAV6TVU2"/>
<evidence type="ECO:0000256" key="7">
    <source>
        <dbReference type="ARBA" id="ARBA00022898"/>
    </source>
</evidence>
<dbReference type="GO" id="GO:0030170">
    <property type="term" value="F:pyridoxal phosphate binding"/>
    <property type="evidence" value="ECO:0007669"/>
    <property type="project" value="InterPro"/>
</dbReference>
<dbReference type="PANTHER" id="PTHR42735:SF6">
    <property type="entry name" value="SPHINGOSINE-1-PHOSPHATE LYASE 1"/>
    <property type="match status" value="1"/>
</dbReference>
<dbReference type="GO" id="GO:0005789">
    <property type="term" value="C:endoplasmic reticulum membrane"/>
    <property type="evidence" value="ECO:0007669"/>
    <property type="project" value="UniProtKB-SubCell"/>
</dbReference>
<evidence type="ECO:0000256" key="15">
    <source>
        <dbReference type="ARBA" id="ARBA00042568"/>
    </source>
</evidence>
<keyword evidence="6" id="KW-0256">Endoplasmic reticulum</keyword>
<evidence type="ECO:0000256" key="17">
    <source>
        <dbReference type="RuleBase" id="RU000382"/>
    </source>
</evidence>
<evidence type="ECO:0000256" key="13">
    <source>
        <dbReference type="ARBA" id="ARBA00038302"/>
    </source>
</evidence>
<evidence type="ECO:0000256" key="9">
    <source>
        <dbReference type="ARBA" id="ARBA00022989"/>
    </source>
</evidence>
<gene>
    <name evidence="19" type="ORF">JTE90_016731</name>
</gene>
<evidence type="ECO:0000313" key="19">
    <source>
        <dbReference type="EMBL" id="KAG8175532.1"/>
    </source>
</evidence>
<evidence type="ECO:0000313" key="20">
    <source>
        <dbReference type="Proteomes" id="UP000827092"/>
    </source>
</evidence>
<evidence type="ECO:0000256" key="5">
    <source>
        <dbReference type="ARBA" id="ARBA00022692"/>
    </source>
</evidence>
<dbReference type="Pfam" id="PF00282">
    <property type="entry name" value="Pyridoxal_deC"/>
    <property type="match status" value="1"/>
</dbReference>
<evidence type="ECO:0000256" key="10">
    <source>
        <dbReference type="ARBA" id="ARBA00023098"/>
    </source>
</evidence>
<keyword evidence="9 18" id="KW-1133">Transmembrane helix</keyword>
<keyword evidence="20" id="KW-1185">Reference proteome</keyword>
<evidence type="ECO:0000256" key="6">
    <source>
        <dbReference type="ARBA" id="ARBA00022824"/>
    </source>
</evidence>
<keyword evidence="7 16" id="KW-0663">Pyridoxal phosphate</keyword>
<feature type="modified residue" description="N6-(pyridoxal phosphate)lysine" evidence="16">
    <location>
        <position position="341"/>
    </location>
</feature>
<keyword evidence="5 18" id="KW-0812">Transmembrane</keyword>
<evidence type="ECO:0000256" key="12">
    <source>
        <dbReference type="ARBA" id="ARBA00023239"/>
    </source>
</evidence>
<dbReference type="InterPro" id="IPR015424">
    <property type="entry name" value="PyrdxlP-dep_Trfase"/>
</dbReference>
<evidence type="ECO:0000256" key="8">
    <source>
        <dbReference type="ARBA" id="ARBA00022919"/>
    </source>
</evidence>
<dbReference type="InterPro" id="IPR050477">
    <property type="entry name" value="GrpII_AminoAcid_Decarb"/>
</dbReference>
<dbReference type="FunFam" id="3.40.640.10:FF:000020">
    <property type="entry name" value="sphingosine-1-phosphate lyase 1"/>
    <property type="match status" value="1"/>
</dbReference>
<comment type="cofactor">
    <cofactor evidence="1 16 17">
        <name>pyridoxal 5'-phosphate</name>
        <dbReference type="ChEBI" id="CHEBI:597326"/>
    </cofactor>
</comment>
<keyword evidence="12 17" id="KW-0456">Lyase</keyword>
<dbReference type="PANTHER" id="PTHR42735">
    <property type="match status" value="1"/>
</dbReference>
<keyword evidence="8" id="KW-0746">Sphingolipid metabolism</keyword>
<evidence type="ECO:0000256" key="3">
    <source>
        <dbReference type="ARBA" id="ARBA00004760"/>
    </source>
</evidence>
<comment type="pathway">
    <text evidence="4">Sphingolipid metabolism.</text>
</comment>
<evidence type="ECO:0000256" key="11">
    <source>
        <dbReference type="ARBA" id="ARBA00023136"/>
    </source>
</evidence>
<dbReference type="EMBL" id="JAFNEN010000989">
    <property type="protein sequence ID" value="KAG8175532.1"/>
    <property type="molecule type" value="Genomic_DNA"/>
</dbReference>
<reference evidence="19 20" key="1">
    <citation type="journal article" date="2022" name="Nat. Ecol. Evol.">
        <title>A masculinizing supergene underlies an exaggerated male reproductive morph in a spider.</title>
        <authorList>
            <person name="Hendrickx F."/>
            <person name="De Corte Z."/>
            <person name="Sonet G."/>
            <person name="Van Belleghem S.M."/>
            <person name="Kostlbacher S."/>
            <person name="Vangestel C."/>
        </authorList>
    </citation>
    <scope>NUCLEOTIDE SEQUENCE [LARGE SCALE GENOMIC DNA]</scope>
    <source>
        <strain evidence="19">W744_W776</strain>
    </source>
</reference>
<dbReference type="FunFam" id="6.10.140.2150:FF:000001">
    <property type="entry name" value="Sphingosine-1-phosphate lyase 1"/>
    <property type="match status" value="1"/>
</dbReference>
<dbReference type="InterPro" id="IPR015422">
    <property type="entry name" value="PyrdxlP-dep_Trfase_small"/>
</dbReference>
<evidence type="ECO:0000256" key="4">
    <source>
        <dbReference type="ARBA" id="ARBA00004991"/>
    </source>
</evidence>
<dbReference type="InterPro" id="IPR002129">
    <property type="entry name" value="PyrdxlP-dep_de-COase"/>
</dbReference>
<dbReference type="Gene3D" id="6.10.140.2150">
    <property type="match status" value="1"/>
</dbReference>
<comment type="similarity">
    <text evidence="13">Belongs to the group II decarboxylase family. Sphingosine-1-phosphate lyase subfamily.</text>
</comment>
<keyword evidence="10" id="KW-0443">Lipid metabolism</keyword>
<protein>
    <recommendedName>
        <fullName evidence="14">sphinganine-1-phosphate aldolase</fullName>
        <ecNumber evidence="14">4.1.2.27</ecNumber>
    </recommendedName>
    <alternativeName>
        <fullName evidence="15">Sphingosine-1-phosphate aldolase</fullName>
    </alternativeName>
</protein>
<dbReference type="GO" id="GO:0019752">
    <property type="term" value="P:carboxylic acid metabolic process"/>
    <property type="evidence" value="ECO:0007669"/>
    <property type="project" value="InterPro"/>
</dbReference>
<comment type="pathway">
    <text evidence="3">Lipid metabolism; sphingolipid metabolism.</text>
</comment>
<dbReference type="InterPro" id="IPR015421">
    <property type="entry name" value="PyrdxlP-dep_Trfase_major"/>
</dbReference>
<name>A0AAV6TVU2_9ARAC</name>
<dbReference type="GO" id="GO:0030149">
    <property type="term" value="P:sphingolipid catabolic process"/>
    <property type="evidence" value="ECO:0007669"/>
    <property type="project" value="TreeGrafter"/>
</dbReference>
<dbReference type="GO" id="GO:0008117">
    <property type="term" value="F:sphinganine-1-phosphate aldolase activity"/>
    <property type="evidence" value="ECO:0007669"/>
    <property type="project" value="UniProtKB-EC"/>
</dbReference>
<evidence type="ECO:0000256" key="2">
    <source>
        <dbReference type="ARBA" id="ARBA00004389"/>
    </source>
</evidence>
<dbReference type="SUPFAM" id="SSF53383">
    <property type="entry name" value="PLP-dependent transferases"/>
    <property type="match status" value="1"/>
</dbReference>
<comment type="subcellular location">
    <subcellularLocation>
        <location evidence="2">Endoplasmic reticulum membrane</location>
        <topology evidence="2">Single-pass membrane protein</topology>
    </subcellularLocation>
</comment>